<feature type="compositionally biased region" description="Low complexity" evidence="1">
    <location>
        <begin position="26"/>
        <end position="37"/>
    </location>
</feature>
<dbReference type="SUPFAM" id="SSF47923">
    <property type="entry name" value="Ypt/Rab-GAP domain of gyp1p"/>
    <property type="match status" value="2"/>
</dbReference>
<evidence type="ECO:0000256" key="1">
    <source>
        <dbReference type="SAM" id="MobiDB-lite"/>
    </source>
</evidence>
<gene>
    <name evidence="3" type="ORF">YALI1_A19563g</name>
</gene>
<dbReference type="Gene3D" id="1.10.472.80">
    <property type="entry name" value="Ypt/Rab-GAP domain of gyp1p, domain 3"/>
    <property type="match status" value="1"/>
</dbReference>
<dbReference type="SMART" id="SM00164">
    <property type="entry name" value="TBC"/>
    <property type="match status" value="1"/>
</dbReference>
<protein>
    <recommendedName>
        <fullName evidence="2">Rab-GAP TBC domain-containing protein</fullName>
    </recommendedName>
</protein>
<dbReference type="EMBL" id="CP017553">
    <property type="protein sequence ID" value="AOW00851.1"/>
    <property type="molecule type" value="Genomic_DNA"/>
</dbReference>
<evidence type="ECO:0000313" key="3">
    <source>
        <dbReference type="EMBL" id="AOW00851.1"/>
    </source>
</evidence>
<dbReference type="KEGG" id="yli:2906255"/>
<feature type="compositionally biased region" description="Low complexity" evidence="1">
    <location>
        <begin position="219"/>
        <end position="236"/>
    </location>
</feature>
<dbReference type="PANTHER" id="PTHR47219">
    <property type="entry name" value="RAB GTPASE-ACTIVATING PROTEIN 1-LIKE"/>
    <property type="match status" value="1"/>
</dbReference>
<dbReference type="AlphaFoldDB" id="A0A1D8N5D7"/>
<feature type="domain" description="Rab-GAP TBC" evidence="2">
    <location>
        <begin position="468"/>
        <end position="662"/>
    </location>
</feature>
<dbReference type="FunFam" id="1.10.8.270:FF:000026">
    <property type="entry name" value="TBC (Tre-2/Bub2/Cdc16) domain family"/>
    <property type="match status" value="1"/>
</dbReference>
<dbReference type="eggNOG" id="KOG2058">
    <property type="taxonomic scope" value="Eukaryota"/>
</dbReference>
<dbReference type="InterPro" id="IPR035969">
    <property type="entry name" value="Rab-GAP_TBC_sf"/>
</dbReference>
<dbReference type="GO" id="GO:0030427">
    <property type="term" value="C:site of polarized growth"/>
    <property type="evidence" value="ECO:0007669"/>
    <property type="project" value="UniProtKB-ARBA"/>
</dbReference>
<sequence>MTPIHSDPLQCEAVSDEDSHGSIKDTVSSPVSTQTQTRPAPVLRPRKSYNSAHTNPHSPAPYDTPLFSSLDEMPSALHNLSDESLAKMIDRHGGMFLVRQLSRDLAQREKEVVVMRKQHEDRERELKTMLVECDVSVIEIERRLSSMRVTSVVNPDHVINEALQEALVDVPQESESRSLLSITKTLWDSPRSARSLLSVKSSSASLKSFMDEGGDGNNSGSAVVSTSAITTSSTTTNTREEEYSSVKNGSLNNDTATNMSTSSDPPRSIEMTSIFDPSMAPPTLQQSRDLLTDRYGFKYDWKRSQKESARKPVSIHSTEDSTIDNTSSFEPVKSSSSSTSSSDQSKTTTKSSETKTTSKPISSAFQEPPSRSAPTATVSLTTNVNNNSVSNVSKNTPVKLLLSQLSHIHDTQQKAQLQNWTEFLNTLSTLASEQDENACTNLLGLGGVSLRPHYPKLYKSFVSLVLGGIPVKLRPQIWSQCSGAESITIPGLYQELLTDSNSSATDYDPIAAQNTSQIDLDLYRTMPHNIFFGKGPGVAKLRNVLVAVSRHNPDTGYCQGMNIMAAVLLLAFPTEEDAFWALVALTNLLPTDYLAPPLLTSRADQRVLKSYIVQHLPQINQHMDQLEIDLEAITFSWFLSCFADTLPPEVLFRIWDVFLCLEGMSFLFKTALALFKMHKSQLLEFDSAADFYTYIKNVGDKVLSVDNLIKTAEEFDITEADVEKRRKAALADLQ</sequence>
<feature type="compositionally biased region" description="Polar residues" evidence="1">
    <location>
        <begin position="245"/>
        <end position="265"/>
    </location>
</feature>
<dbReference type="InterPro" id="IPR000195">
    <property type="entry name" value="Rab-GAP-TBC_dom"/>
</dbReference>
<accession>A0A1D8N5D7</accession>
<dbReference type="Proteomes" id="UP000182444">
    <property type="component" value="Chromosome 1A"/>
</dbReference>
<feature type="region of interest" description="Disordered" evidence="1">
    <location>
        <begin position="1"/>
        <end position="67"/>
    </location>
</feature>
<dbReference type="PANTHER" id="PTHR47219:SF20">
    <property type="entry name" value="TBC1 DOMAIN FAMILY MEMBER 2B"/>
    <property type="match status" value="1"/>
</dbReference>
<proteinExistence type="predicted"/>
<evidence type="ECO:0000259" key="2">
    <source>
        <dbReference type="PROSITE" id="PS50086"/>
    </source>
</evidence>
<name>A0A1D8N5D7_YARLL</name>
<dbReference type="VEuPathDB" id="FungiDB:YALI1_A19563g"/>
<dbReference type="GeneID" id="2906255"/>
<dbReference type="VEuPathDB" id="FungiDB:YALI0_A18700g"/>
<evidence type="ECO:0000313" key="4">
    <source>
        <dbReference type="Proteomes" id="UP000182444"/>
    </source>
</evidence>
<dbReference type="InterPro" id="IPR050302">
    <property type="entry name" value="Rab_GAP_TBC_domain"/>
</dbReference>
<feature type="region of interest" description="Disordered" evidence="1">
    <location>
        <begin position="303"/>
        <end position="377"/>
    </location>
</feature>
<dbReference type="RefSeq" id="XP_500214.3">
    <property type="nucleotide sequence ID" value="XM_500214.3"/>
</dbReference>
<dbReference type="Gene3D" id="1.10.8.270">
    <property type="entry name" value="putative rabgap domain of human tbc1 domain family member 14 like domains"/>
    <property type="match status" value="1"/>
</dbReference>
<organism evidence="3 4">
    <name type="scientific">Yarrowia lipolytica</name>
    <name type="common">Candida lipolytica</name>
    <dbReference type="NCBI Taxonomy" id="4952"/>
    <lineage>
        <taxon>Eukaryota</taxon>
        <taxon>Fungi</taxon>
        <taxon>Dikarya</taxon>
        <taxon>Ascomycota</taxon>
        <taxon>Saccharomycotina</taxon>
        <taxon>Dipodascomycetes</taxon>
        <taxon>Dipodascales</taxon>
        <taxon>Dipodascales incertae sedis</taxon>
        <taxon>Yarrowia</taxon>
    </lineage>
</organism>
<dbReference type="Pfam" id="PF00566">
    <property type="entry name" value="RabGAP-TBC"/>
    <property type="match status" value="1"/>
</dbReference>
<feature type="compositionally biased region" description="Polar residues" evidence="1">
    <location>
        <begin position="48"/>
        <end position="57"/>
    </location>
</feature>
<reference evidence="3 4" key="1">
    <citation type="journal article" date="2016" name="PLoS ONE">
        <title>Sequence Assembly of Yarrowia lipolytica Strain W29/CLIB89 Shows Transposable Element Diversity.</title>
        <authorList>
            <person name="Magnan C."/>
            <person name="Yu J."/>
            <person name="Chang I."/>
            <person name="Jahn E."/>
            <person name="Kanomata Y."/>
            <person name="Wu J."/>
            <person name="Zeller M."/>
            <person name="Oakes M."/>
            <person name="Baldi P."/>
            <person name="Sandmeyer S."/>
        </authorList>
    </citation>
    <scope>NUCLEOTIDE SEQUENCE [LARGE SCALE GENOMIC DNA]</scope>
    <source>
        <strain evidence="4">CLIB89(W29)</strain>
    </source>
</reference>
<dbReference type="GO" id="GO:0031267">
    <property type="term" value="F:small GTPase binding"/>
    <property type="evidence" value="ECO:0007669"/>
    <property type="project" value="TreeGrafter"/>
</dbReference>
<dbReference type="GO" id="GO:0005096">
    <property type="term" value="F:GTPase activator activity"/>
    <property type="evidence" value="ECO:0007669"/>
    <property type="project" value="TreeGrafter"/>
</dbReference>
<dbReference type="PROSITE" id="PS50086">
    <property type="entry name" value="TBC_RABGAP"/>
    <property type="match status" value="1"/>
</dbReference>
<feature type="compositionally biased region" description="Low complexity" evidence="1">
    <location>
        <begin position="326"/>
        <end position="363"/>
    </location>
</feature>
<feature type="region of interest" description="Disordered" evidence="1">
    <location>
        <begin position="210"/>
        <end position="284"/>
    </location>
</feature>
<dbReference type="FunFam" id="1.10.472.80:FF:000046">
    <property type="entry name" value="TBC domain-containing protein"/>
    <property type="match status" value="1"/>
</dbReference>